<feature type="compositionally biased region" description="Basic and acidic residues" evidence="1">
    <location>
        <begin position="198"/>
        <end position="207"/>
    </location>
</feature>
<accession>B3UWZ8</accession>
<evidence type="ECO:0000313" key="3">
    <source>
        <dbReference type="EMBL" id="QNL29192.1"/>
    </source>
</evidence>
<dbReference type="Proteomes" id="UP000104165">
    <property type="component" value="Segment"/>
</dbReference>
<dbReference type="EMBL" id="EU579859">
    <property type="protein sequence ID" value="ACE95229.1"/>
    <property type="molecule type" value="Genomic_DNA"/>
</dbReference>
<evidence type="ECO:0000313" key="2">
    <source>
        <dbReference type="EMBL" id="ACE95229.1"/>
    </source>
</evidence>
<gene>
    <name evidence="2" type="primary">M43</name>
</gene>
<organism evidence="2 4">
    <name type="scientific">Muromegalovirus G4</name>
    <dbReference type="NCBI Taxonomy" id="524650"/>
    <lineage>
        <taxon>Viruses</taxon>
        <taxon>Duplodnaviria</taxon>
        <taxon>Heunggongvirae</taxon>
        <taxon>Peploviricota</taxon>
        <taxon>Herviviricetes</taxon>
        <taxon>Herpesvirales</taxon>
        <taxon>Orthoherpesviridae</taxon>
        <taxon>Betaherpesvirinae</taxon>
        <taxon>Muromegalovirus</taxon>
        <taxon>Muromegalovirus muridbeta1</taxon>
        <taxon>Murid herpesvirus 1</taxon>
    </lineage>
</organism>
<evidence type="ECO:0000313" key="4">
    <source>
        <dbReference type="Proteomes" id="UP000104165"/>
    </source>
</evidence>
<reference evidence="3" key="2">
    <citation type="submission" date="2020-08" db="EMBL/GenBank/DDBJ databases">
        <title>Repair of an attenuated low passage murine cytomegalovirus bacterial artificial chromosome identifies a novel spiced gene essential for salivary gland tropism.</title>
        <authorList>
            <person name="Redwood A.J."/>
            <person name="Masters L.L."/>
            <person name="Chan B."/>
            <person name="Leary S."/>
            <person name="Forbes C."/>
            <person name="Jonjic S."/>
            <person name="Juranic Lisnic V."/>
            <person name="Lisnic B."/>
            <person name="Smith L.M."/>
        </authorList>
    </citation>
    <scope>NUCLEOTIDE SEQUENCE</scope>
</reference>
<evidence type="ECO:0000256" key="1">
    <source>
        <dbReference type="SAM" id="MobiDB-lite"/>
    </source>
</evidence>
<reference evidence="2 4" key="1">
    <citation type="journal article" date="2008" name="J. Virol.">
        <title>Laboratory strains of murine cytomegalovirus are genetically similar to but phenotypically distinct from wild strains of virus.</title>
        <authorList>
            <person name="Smith L.M."/>
            <person name="McWhorter A.R."/>
            <person name="Masters L.L."/>
            <person name="Shellam G.R."/>
            <person name="Redwood A.J."/>
        </authorList>
    </citation>
    <scope>NUCLEOTIDE SEQUENCE [LARGE SCALE GENOMIC DNA]</scope>
    <source>
        <strain evidence="2">G4</strain>
    </source>
</reference>
<protein>
    <submittedName>
        <fullName evidence="2">M43</fullName>
    </submittedName>
</protein>
<feature type="region of interest" description="Disordered" evidence="1">
    <location>
        <begin position="187"/>
        <end position="215"/>
    </location>
</feature>
<dbReference type="EMBL" id="MT886700">
    <property type="protein sequence ID" value="QNL29192.1"/>
    <property type="molecule type" value="Genomic_DNA"/>
</dbReference>
<name>B3UWZ8_MUHV1</name>
<proteinExistence type="predicted"/>
<sequence length="597" mass="66911">MTTTLTGPCPSCRRRAMARELGYTLAVTARWRRNITSVPAPFSMYPERLADARFRPQPRIIRTLDTRSEARGRAVVRFSAPRGRDWSPSDDLTALIDKLTPRERSFRKKGRGGETAAAAAAAAAAEKSREEEEIYENVEPTVKGAAAAATASTSAAACSLDDGRSSSKDKRKSIISACGVAATLKKSRVRRRSSTRNDIFDNDEHHTTSNKRKSTDRLTFTLDRHSLIGAPPTLPDPVQLSKDFVEKLAARLSQVDSKMILCTDETLYIHELIAARDVRRLNCLIYRFHLHHVLLTWPPGWVFTVIDATRSPRLQKASAAVVRDGHVCCEQNLIAIGVVHDLGREPSEAEYPVILVNLDGFVYMYDDGGVVPVLHLLTKCGFSDFCRRGLRERCGVGLDAGSTPIDYTEDPLKSILESRSSIDDLVVSRDRLLGAETAIFHSDSMWTLLTVSNLCDTGYDSFDYECWKHETGQCRLEPVFMVKACVSGVWVNAPILVSDGGTVYYVDPGHGNIKFLAADLFTFLVLGVMRFRNSNCFLPNTFPQRRLEDPRPGQPIRPVFCPLGQRCRRKRRVSIISRFWHWLWGTWGYVTVCCRHQ</sequence>